<proteinExistence type="predicted"/>
<accession>A0A561VGP8</accession>
<sequence length="62" mass="6586">METGQPDDGHAPEWQSAMLDVSGSTLAELVARDDSALERCLRRLADDLAGPSEQIAGFNSAL</sequence>
<dbReference type="AlphaFoldDB" id="A0A561VGP8"/>
<keyword evidence="2" id="KW-1185">Reference proteome</keyword>
<protein>
    <submittedName>
        <fullName evidence="1">FXSXX-COOH protein</fullName>
    </submittedName>
</protein>
<dbReference type="NCBIfam" id="TIGR04268">
    <property type="entry name" value="FxSxx-COOH"/>
    <property type="match status" value="1"/>
</dbReference>
<dbReference type="OrthoDB" id="3298550at2"/>
<dbReference type="Proteomes" id="UP000320239">
    <property type="component" value="Unassembled WGS sequence"/>
</dbReference>
<evidence type="ECO:0000313" key="1">
    <source>
        <dbReference type="EMBL" id="TWG10783.1"/>
    </source>
</evidence>
<organism evidence="1 2">
    <name type="scientific">Actinoplanes teichomyceticus</name>
    <dbReference type="NCBI Taxonomy" id="1867"/>
    <lineage>
        <taxon>Bacteria</taxon>
        <taxon>Bacillati</taxon>
        <taxon>Actinomycetota</taxon>
        <taxon>Actinomycetes</taxon>
        <taxon>Micromonosporales</taxon>
        <taxon>Micromonosporaceae</taxon>
        <taxon>Actinoplanes</taxon>
    </lineage>
</organism>
<reference evidence="1 2" key="1">
    <citation type="submission" date="2019-06" db="EMBL/GenBank/DDBJ databases">
        <title>Sequencing the genomes of 1000 actinobacteria strains.</title>
        <authorList>
            <person name="Klenk H.-P."/>
        </authorList>
    </citation>
    <scope>NUCLEOTIDE SEQUENCE [LARGE SCALE GENOMIC DNA]</scope>
    <source>
        <strain evidence="1 2">DSM 43866</strain>
    </source>
</reference>
<dbReference type="EMBL" id="VIWY01000007">
    <property type="protein sequence ID" value="TWG10783.1"/>
    <property type="molecule type" value="Genomic_DNA"/>
</dbReference>
<evidence type="ECO:0000313" key="2">
    <source>
        <dbReference type="Proteomes" id="UP000320239"/>
    </source>
</evidence>
<gene>
    <name evidence="1" type="ORF">FHX34_107279</name>
</gene>
<comment type="caution">
    <text evidence="1">The sequence shown here is derived from an EMBL/GenBank/DDBJ whole genome shotgun (WGS) entry which is preliminary data.</text>
</comment>
<dbReference type="RefSeq" id="WP_122976504.1">
    <property type="nucleotide sequence ID" value="NZ_BOMX01000064.1"/>
</dbReference>
<name>A0A561VGP8_ACTTI</name>
<dbReference type="InterPro" id="IPR026334">
    <property type="entry name" value="FxSxx-COOH"/>
</dbReference>